<dbReference type="EMBL" id="JAOPGA020000657">
    <property type="protein sequence ID" value="KAL0480464.1"/>
    <property type="molecule type" value="Genomic_DNA"/>
</dbReference>
<dbReference type="Pfam" id="PF01636">
    <property type="entry name" value="APH"/>
    <property type="match status" value="1"/>
</dbReference>
<dbReference type="Gene3D" id="3.30.200.20">
    <property type="entry name" value="Phosphorylase Kinase, domain 1"/>
    <property type="match status" value="1"/>
</dbReference>
<dbReference type="Gene3D" id="3.90.1200.10">
    <property type="match status" value="1"/>
</dbReference>
<feature type="domain" description="Aminoglycoside phosphotransferase" evidence="1">
    <location>
        <begin position="213"/>
        <end position="285"/>
    </location>
</feature>
<keyword evidence="3" id="KW-1185">Reference proteome</keyword>
<dbReference type="AlphaFoldDB" id="A0AAW2YUZ4"/>
<organism evidence="2 3">
    <name type="scientific">Acrasis kona</name>
    <dbReference type="NCBI Taxonomy" id="1008807"/>
    <lineage>
        <taxon>Eukaryota</taxon>
        <taxon>Discoba</taxon>
        <taxon>Heterolobosea</taxon>
        <taxon>Tetramitia</taxon>
        <taxon>Eutetramitia</taxon>
        <taxon>Acrasidae</taxon>
        <taxon>Acrasis</taxon>
    </lineage>
</organism>
<gene>
    <name evidence="2" type="ORF">AKO1_011081</name>
</gene>
<name>A0AAW2YUZ4_9EUKA</name>
<evidence type="ECO:0000313" key="2">
    <source>
        <dbReference type="EMBL" id="KAL0480464.1"/>
    </source>
</evidence>
<dbReference type="InterPro" id="IPR002575">
    <property type="entry name" value="Aminoglycoside_PTrfase"/>
</dbReference>
<dbReference type="Proteomes" id="UP001431209">
    <property type="component" value="Unassembled WGS sequence"/>
</dbReference>
<evidence type="ECO:0000259" key="1">
    <source>
        <dbReference type="Pfam" id="PF01636"/>
    </source>
</evidence>
<protein>
    <submittedName>
        <fullName evidence="2">Beta-1,4-mannosyltransferase</fullName>
    </submittedName>
</protein>
<dbReference type="SUPFAM" id="SSF56112">
    <property type="entry name" value="Protein kinase-like (PK-like)"/>
    <property type="match status" value="1"/>
</dbReference>
<evidence type="ECO:0000313" key="3">
    <source>
        <dbReference type="Proteomes" id="UP001431209"/>
    </source>
</evidence>
<reference evidence="2 3" key="1">
    <citation type="submission" date="2024-03" db="EMBL/GenBank/DDBJ databases">
        <title>The Acrasis kona genome and developmental transcriptomes reveal deep origins of eukaryotic multicellular pathways.</title>
        <authorList>
            <person name="Sheikh S."/>
            <person name="Fu C.-J."/>
            <person name="Brown M.W."/>
            <person name="Baldauf S.L."/>
        </authorList>
    </citation>
    <scope>NUCLEOTIDE SEQUENCE [LARGE SCALE GENOMIC DNA]</scope>
    <source>
        <strain evidence="2 3">ATCC MYA-3509</strain>
    </source>
</reference>
<accession>A0AAW2YUZ4</accession>
<comment type="caution">
    <text evidence="2">The sequence shown here is derived from an EMBL/GenBank/DDBJ whole genome shotgun (WGS) entry which is preliminary data.</text>
</comment>
<sequence>MTLVDSAQTIQYVEALLLKMNLNSKVLSVQQCEGGFINYVWRVHLSQTTQFIPSHPSVSTIIIKSSASHLKYQPNVYFSTTRSDFEAQALSYCAELRHTDDRQNKWKFITPVLLFSDEVNHIIIMEDVGECNTNLEEWVKSTSLLKDTNHQLNLTSSLGSEFGPFLAHIHFKSKNDLNRMKLNLDCIEFLKGFAFDPVESLAIEAGVNDHRLAPAVQEQYDTLFGAHVNNGHSHFGFIVGDLWPNSFLMSLHSSNLNSCAIIDWEFSGPGNILTDIGIFLFWIWMLSTHESDTVLSKLYQCLAKSFFASYSSHHTLSDGDLLVIKKHFGIMLFGESQPWIHRWCKESCNAKSTLCSCQVSMRLHATNLLVEENLEKNKPPINFFL</sequence>
<proteinExistence type="predicted"/>
<dbReference type="InterPro" id="IPR011009">
    <property type="entry name" value="Kinase-like_dom_sf"/>
</dbReference>